<comment type="caution">
    <text evidence="1">The sequence shown here is derived from an EMBL/GenBank/DDBJ whole genome shotgun (WGS) entry which is preliminary data.</text>
</comment>
<dbReference type="Proteomes" id="UP000266673">
    <property type="component" value="Unassembled WGS sequence"/>
</dbReference>
<reference evidence="1 2" key="1">
    <citation type="submission" date="2018-06" db="EMBL/GenBank/DDBJ databases">
        <title>Comparative genomics reveals the genomic features of Rhizophagus irregularis, R. cerebriforme, R. diaphanum and Gigaspora rosea, and their symbiotic lifestyle signature.</title>
        <authorList>
            <person name="Morin E."/>
            <person name="San Clemente H."/>
            <person name="Chen E.C.H."/>
            <person name="De La Providencia I."/>
            <person name="Hainaut M."/>
            <person name="Kuo A."/>
            <person name="Kohler A."/>
            <person name="Murat C."/>
            <person name="Tang N."/>
            <person name="Roy S."/>
            <person name="Loubradou J."/>
            <person name="Henrissat B."/>
            <person name="Grigoriev I.V."/>
            <person name="Corradi N."/>
            <person name="Roux C."/>
            <person name="Martin F.M."/>
        </authorList>
    </citation>
    <scope>NUCLEOTIDE SEQUENCE [LARGE SCALE GENOMIC DNA]</scope>
    <source>
        <strain evidence="1 2">DAOM 194757</strain>
    </source>
</reference>
<dbReference type="AlphaFoldDB" id="A0A397W3D7"/>
<accession>A0A397W3D7</accession>
<dbReference type="PROSITE" id="PS51257">
    <property type="entry name" value="PROKAR_LIPOPROTEIN"/>
    <property type="match status" value="1"/>
</dbReference>
<keyword evidence="2" id="KW-1185">Reference proteome</keyword>
<dbReference type="EMBL" id="QKWP01000057">
    <property type="protein sequence ID" value="RIB28738.1"/>
    <property type="molecule type" value="Genomic_DNA"/>
</dbReference>
<evidence type="ECO:0000313" key="2">
    <source>
        <dbReference type="Proteomes" id="UP000266673"/>
    </source>
</evidence>
<gene>
    <name evidence="1" type="ORF">C2G38_2157228</name>
</gene>
<evidence type="ECO:0000313" key="1">
    <source>
        <dbReference type="EMBL" id="RIB28738.1"/>
    </source>
</evidence>
<name>A0A397W3D7_9GLOM</name>
<sequence>MNSAGKRNHSEQQSIPIARGSTAIALLITSCAKTTKKAPKFQIENWSDRPELINFAKDQLMKP</sequence>
<organism evidence="1 2">
    <name type="scientific">Gigaspora rosea</name>
    <dbReference type="NCBI Taxonomy" id="44941"/>
    <lineage>
        <taxon>Eukaryota</taxon>
        <taxon>Fungi</taxon>
        <taxon>Fungi incertae sedis</taxon>
        <taxon>Mucoromycota</taxon>
        <taxon>Glomeromycotina</taxon>
        <taxon>Glomeromycetes</taxon>
        <taxon>Diversisporales</taxon>
        <taxon>Gigasporaceae</taxon>
        <taxon>Gigaspora</taxon>
    </lineage>
</organism>
<proteinExistence type="predicted"/>
<protein>
    <submittedName>
        <fullName evidence="1">Uncharacterized protein</fullName>
    </submittedName>
</protein>